<protein>
    <submittedName>
        <fullName evidence="6">Cyclopropane-fatty-acyl-phospholipid synthase family protein</fullName>
    </submittedName>
</protein>
<evidence type="ECO:0000256" key="3">
    <source>
        <dbReference type="ARBA" id="ARBA00022679"/>
    </source>
</evidence>
<comment type="caution">
    <text evidence="6">The sequence shown here is derived from an EMBL/GenBank/DDBJ whole genome shotgun (WGS) entry which is preliminary data.</text>
</comment>
<evidence type="ECO:0000256" key="1">
    <source>
        <dbReference type="ARBA" id="ARBA00010815"/>
    </source>
</evidence>
<keyword evidence="5" id="KW-0443">Lipid metabolism</keyword>
<name>A0ABT2FFE4_9GAMM</name>
<dbReference type="Gene3D" id="3.40.50.150">
    <property type="entry name" value="Vaccinia Virus protein VP39"/>
    <property type="match status" value="1"/>
</dbReference>
<dbReference type="Proteomes" id="UP001201549">
    <property type="component" value="Unassembled WGS sequence"/>
</dbReference>
<keyword evidence="3" id="KW-0808">Transferase</keyword>
<gene>
    <name evidence="6" type="ORF">L9G74_00845</name>
</gene>
<evidence type="ECO:0000256" key="2">
    <source>
        <dbReference type="ARBA" id="ARBA00022603"/>
    </source>
</evidence>
<evidence type="ECO:0000313" key="6">
    <source>
        <dbReference type="EMBL" id="MCS4554982.1"/>
    </source>
</evidence>
<keyword evidence="7" id="KW-1185">Reference proteome</keyword>
<organism evidence="6 7">
    <name type="scientific">Shewanella electrica</name>
    <dbReference type="NCBI Taxonomy" id="515560"/>
    <lineage>
        <taxon>Bacteria</taxon>
        <taxon>Pseudomonadati</taxon>
        <taxon>Pseudomonadota</taxon>
        <taxon>Gammaproteobacteria</taxon>
        <taxon>Alteromonadales</taxon>
        <taxon>Shewanellaceae</taxon>
        <taxon>Shewanella</taxon>
    </lineage>
</organism>
<dbReference type="Pfam" id="PF02353">
    <property type="entry name" value="CMAS"/>
    <property type="match status" value="1"/>
</dbReference>
<keyword evidence="4" id="KW-0949">S-adenosyl-L-methionine</keyword>
<sequence length="420" mass="47505">MPLSEIELSTSQPAALKLDWQQKIARKLLFKALAALQGGRLTVIENGVSQQFGEPQAALHATMHIRDPRCYRQLLFGGSIGAAEAFIQHFWHSDDLTALVQLFAQNLRLLDQVEQRFSWLTRSVHLVKHRFSRNSVAGSKRNILAHYDLGNSLYQQFLDRDMLYSSAIYPHSDAGLEAAQQHKLQLICERLDLRPGQTLLEIGTGWGALAIYAAKHYGVHVTTTTISDAQYQYAQARIEQEGLSNNITLLQQDYRLLQGQYDRVVSIEMIEAVGHEYLPGFFAKLNELLLPHGKLLLQAITIADQRYASYRRGVDFIQRYIFPGGCLPSVTVMVQQLTANTEMVMDSLYDFGGDYAHTLADWQQRFVAALPAVRSLGYGEDFIRMWRFYLSYCEGAFLARAISVVHLTAAKADYRPQSVN</sequence>
<keyword evidence="2" id="KW-0489">Methyltransferase</keyword>
<dbReference type="CDD" id="cd02440">
    <property type="entry name" value="AdoMet_MTases"/>
    <property type="match status" value="1"/>
</dbReference>
<accession>A0ABT2FFE4</accession>
<dbReference type="EMBL" id="JAKOGG010000001">
    <property type="protein sequence ID" value="MCS4554982.1"/>
    <property type="molecule type" value="Genomic_DNA"/>
</dbReference>
<proteinExistence type="inferred from homology"/>
<evidence type="ECO:0000313" key="7">
    <source>
        <dbReference type="Proteomes" id="UP001201549"/>
    </source>
</evidence>
<dbReference type="InterPro" id="IPR003333">
    <property type="entry name" value="CMAS"/>
</dbReference>
<dbReference type="PIRSF" id="PIRSF003085">
    <property type="entry name" value="CMAS"/>
    <property type="match status" value="1"/>
</dbReference>
<dbReference type="SUPFAM" id="SSF53335">
    <property type="entry name" value="S-adenosyl-L-methionine-dependent methyltransferases"/>
    <property type="match status" value="1"/>
</dbReference>
<dbReference type="InterPro" id="IPR029063">
    <property type="entry name" value="SAM-dependent_MTases_sf"/>
</dbReference>
<dbReference type="PANTHER" id="PTHR43667:SF2">
    <property type="entry name" value="FATTY ACID C-METHYL TRANSFERASE"/>
    <property type="match status" value="1"/>
</dbReference>
<dbReference type="InterPro" id="IPR050723">
    <property type="entry name" value="CFA/CMAS"/>
</dbReference>
<reference evidence="7" key="1">
    <citation type="submission" date="2023-07" db="EMBL/GenBank/DDBJ databases">
        <title>Shewanella mangrovi sp. nov., an acetaldehyde- degrading bacterium isolated from mangrove sediment.</title>
        <authorList>
            <person name="Liu Y."/>
        </authorList>
    </citation>
    <scope>NUCLEOTIDE SEQUENCE [LARGE SCALE GENOMIC DNA]</scope>
    <source>
        <strain evidence="7">C32</strain>
    </source>
</reference>
<evidence type="ECO:0000256" key="4">
    <source>
        <dbReference type="ARBA" id="ARBA00022691"/>
    </source>
</evidence>
<comment type="similarity">
    <text evidence="1">Belongs to the CFA/CMAS family.</text>
</comment>
<dbReference type="PANTHER" id="PTHR43667">
    <property type="entry name" value="CYCLOPROPANE-FATTY-ACYL-PHOSPHOLIPID SYNTHASE"/>
    <property type="match status" value="1"/>
</dbReference>
<evidence type="ECO:0000256" key="5">
    <source>
        <dbReference type="ARBA" id="ARBA00023098"/>
    </source>
</evidence>